<dbReference type="Gene3D" id="6.20.50.20">
    <property type="match status" value="1"/>
</dbReference>
<organism evidence="1">
    <name type="scientific">uncultured marine group II/III euryarchaeote AD1000_31_D05</name>
    <dbReference type="NCBI Taxonomy" id="1457753"/>
    <lineage>
        <taxon>Archaea</taxon>
        <taxon>Methanobacteriati</taxon>
        <taxon>Methanobacteriota</taxon>
        <taxon>environmental samples</taxon>
    </lineage>
</organism>
<reference evidence="1" key="1">
    <citation type="journal article" date="2014" name="Genome Biol. Evol.">
        <title>Pangenome evidence for extensive interdomain horizontal transfer affecting lineage core and shell genes in uncultured planktonic thaumarchaeota and euryarchaeota.</title>
        <authorList>
            <person name="Deschamps P."/>
            <person name="Zivanovic Y."/>
            <person name="Moreira D."/>
            <person name="Rodriguez-Valera F."/>
            <person name="Lopez-Garcia P."/>
        </authorList>
    </citation>
    <scope>NUCLEOTIDE SEQUENCE</scope>
</reference>
<dbReference type="EMBL" id="KF900384">
    <property type="protein sequence ID" value="AIE93029.1"/>
    <property type="molecule type" value="Genomic_DNA"/>
</dbReference>
<sequence length="102" mass="11248">MGRRDDAEKAVEQLSTILGASVISNQEIADSAARQLMGIGRRHGVRAKPRVTRMICRTCQRCLIPGKSARVRVASGVVITTCLRCERVQRVSPDFKEVNRVG</sequence>
<protein>
    <submittedName>
        <fullName evidence="1">Uncharacterized protein</fullName>
    </submittedName>
</protein>
<dbReference type="GO" id="GO:0006396">
    <property type="term" value="P:RNA processing"/>
    <property type="evidence" value="ECO:0007669"/>
    <property type="project" value="InterPro"/>
</dbReference>
<evidence type="ECO:0000313" key="1">
    <source>
        <dbReference type="EMBL" id="AIE93029.1"/>
    </source>
</evidence>
<dbReference type="Pfam" id="PF04032">
    <property type="entry name" value="Rpr2"/>
    <property type="match status" value="1"/>
</dbReference>
<name>A0A075FNW3_9EURY</name>
<dbReference type="AlphaFoldDB" id="A0A075FNW3"/>
<proteinExistence type="predicted"/>
<dbReference type="InterPro" id="IPR007175">
    <property type="entry name" value="Rpr2/Snm1/Rpp21"/>
</dbReference>
<accession>A0A075FNW3</accession>